<protein>
    <submittedName>
        <fullName evidence="2">Uncharacterized protein</fullName>
    </submittedName>
</protein>
<sequence length="109" mass="12086">HVGAEALDLLEIPERIGIIIPFGEKERLRGQPCKVIMGELLCEVASRSIVRSVICAQKEKWQGERYEEGERGSDSSPEVFFPKSVKGQQCQPDGDGKEGKRADIDIVAF</sequence>
<evidence type="ECO:0000256" key="1">
    <source>
        <dbReference type="SAM" id="MobiDB-lite"/>
    </source>
</evidence>
<comment type="caution">
    <text evidence="2">The sequence shown here is derived from an EMBL/GenBank/DDBJ whole genome shotgun (WGS) entry which is preliminary data.</text>
</comment>
<dbReference type="EMBL" id="LIIK01000102">
    <property type="protein sequence ID" value="KQM08081.1"/>
    <property type="molecule type" value="Genomic_DNA"/>
</dbReference>
<evidence type="ECO:0000313" key="3">
    <source>
        <dbReference type="Proteomes" id="UP000054172"/>
    </source>
</evidence>
<name>A0A0Q4B778_9BACT</name>
<reference evidence="2" key="1">
    <citation type="submission" date="2015-08" db="EMBL/GenBank/DDBJ databases">
        <title>Candidatus Bacteriodes Periocalifornicus.</title>
        <authorList>
            <person name="McLean J.S."/>
            <person name="Kelley S."/>
        </authorList>
    </citation>
    <scope>NUCLEOTIDE SEQUENCE [LARGE SCALE GENOMIC DNA]</scope>
    <source>
        <strain evidence="2">12B</strain>
    </source>
</reference>
<feature type="compositionally biased region" description="Basic and acidic residues" evidence="1">
    <location>
        <begin position="62"/>
        <end position="73"/>
    </location>
</feature>
<keyword evidence="3" id="KW-1185">Reference proteome</keyword>
<evidence type="ECO:0000313" key="2">
    <source>
        <dbReference type="EMBL" id="KQM08081.1"/>
    </source>
</evidence>
<dbReference type="Proteomes" id="UP000054172">
    <property type="component" value="Unassembled WGS sequence"/>
</dbReference>
<dbReference type="AlphaFoldDB" id="A0A0Q4B778"/>
<feature type="non-terminal residue" evidence="2">
    <location>
        <position position="1"/>
    </location>
</feature>
<accession>A0A0Q4B778</accession>
<feature type="region of interest" description="Disordered" evidence="1">
    <location>
        <begin position="62"/>
        <end position="102"/>
    </location>
</feature>
<organism evidence="2 3">
    <name type="scientific">Candidatus [Bacteroides] periocalifornicus</name>
    <dbReference type="NCBI Taxonomy" id="1702214"/>
    <lineage>
        <taxon>Bacteria</taxon>
        <taxon>Pseudomonadati</taxon>
        <taxon>Bacteroidota</taxon>
    </lineage>
</organism>
<gene>
    <name evidence="2" type="ORF">AL399_09310</name>
</gene>
<dbReference type="PATRIC" id="fig|1702214.3.peg.1582"/>
<proteinExistence type="predicted"/>
<feature type="non-terminal residue" evidence="2">
    <location>
        <position position="109"/>
    </location>
</feature>